<dbReference type="AlphaFoldDB" id="A0A7W9NGP5"/>
<dbReference type="PANTHER" id="PTHR30143">
    <property type="entry name" value="ACID HYDRATASE"/>
    <property type="match status" value="1"/>
</dbReference>
<dbReference type="GO" id="GO:0005737">
    <property type="term" value="C:cytoplasm"/>
    <property type="evidence" value="ECO:0007669"/>
    <property type="project" value="TreeGrafter"/>
</dbReference>
<dbReference type="Proteomes" id="UP000585638">
    <property type="component" value="Unassembled WGS sequence"/>
</dbReference>
<dbReference type="PANTHER" id="PTHR30143:SF0">
    <property type="entry name" value="2-KETO-4-PENTENOATE HYDRATASE"/>
    <property type="match status" value="1"/>
</dbReference>
<keyword evidence="2" id="KW-1185">Reference proteome</keyword>
<dbReference type="InterPro" id="IPR036663">
    <property type="entry name" value="Fumarylacetoacetase_C_sf"/>
</dbReference>
<dbReference type="GO" id="GO:0008684">
    <property type="term" value="F:2-oxopent-4-enoate hydratase activity"/>
    <property type="evidence" value="ECO:0007669"/>
    <property type="project" value="TreeGrafter"/>
</dbReference>
<dbReference type="InterPro" id="IPR050772">
    <property type="entry name" value="Hydratase-Decarb/MhpD_sf"/>
</dbReference>
<dbReference type="Gene3D" id="3.90.850.10">
    <property type="entry name" value="Fumarylacetoacetase-like, C-terminal domain"/>
    <property type="match status" value="1"/>
</dbReference>
<evidence type="ECO:0000313" key="1">
    <source>
        <dbReference type="EMBL" id="MBB5891381.1"/>
    </source>
</evidence>
<dbReference type="RefSeq" id="WP_184861447.1">
    <property type="nucleotide sequence ID" value="NZ_BAAAWY010000053.1"/>
</dbReference>
<accession>A0A7W9NGP5</accession>
<gene>
    <name evidence="1" type="ORF">BJ998_002577</name>
</gene>
<organism evidence="1 2">
    <name type="scientific">Kutzneria kofuensis</name>
    <dbReference type="NCBI Taxonomy" id="103725"/>
    <lineage>
        <taxon>Bacteria</taxon>
        <taxon>Bacillati</taxon>
        <taxon>Actinomycetota</taxon>
        <taxon>Actinomycetes</taxon>
        <taxon>Pseudonocardiales</taxon>
        <taxon>Pseudonocardiaceae</taxon>
        <taxon>Kutzneria</taxon>
    </lineage>
</organism>
<reference evidence="1 2" key="1">
    <citation type="submission" date="2020-08" db="EMBL/GenBank/DDBJ databases">
        <title>Sequencing the genomes of 1000 actinobacteria strains.</title>
        <authorList>
            <person name="Klenk H.-P."/>
        </authorList>
    </citation>
    <scope>NUCLEOTIDE SEQUENCE [LARGE SCALE GENOMIC DNA]</scope>
    <source>
        <strain evidence="1 2">DSM 43851</strain>
    </source>
</reference>
<comment type="caution">
    <text evidence="1">The sequence shown here is derived from an EMBL/GenBank/DDBJ whole genome shotgun (WGS) entry which is preliminary data.</text>
</comment>
<sequence length="274" mass="29160">MRHSKHNPDGDAADQLANELHRARGERRLLDADRTGTALSMEDAYTVQERLTKLRLAEERCHVGYKLGYTSAVMRQQMGVRSPNYGPLLDDMVLRDAAVAENFLQPRVEPEIGVVLAHDVTGTGWLLPELADAVETVHACLEVVDSVWHGYRFTAEQNTADGSSAAGVVLGPPLDVSPLDCHRVTVELFADDTTLATATSAAAGGHPLNSLAWLVDALAARGQFLRKGELVITGGLTAATPLRPGATVSARFGRDVTVSVRGPAHATDASAPAA</sequence>
<protein>
    <submittedName>
        <fullName evidence="1">2-keto-4-pentenoate hydratase</fullName>
    </submittedName>
</protein>
<proteinExistence type="predicted"/>
<name>A0A7W9NGP5_9PSEU</name>
<dbReference type="SUPFAM" id="SSF56529">
    <property type="entry name" value="FAH"/>
    <property type="match status" value="1"/>
</dbReference>
<dbReference type="EMBL" id="JACHIR010000001">
    <property type="protein sequence ID" value="MBB5891381.1"/>
    <property type="molecule type" value="Genomic_DNA"/>
</dbReference>
<evidence type="ECO:0000313" key="2">
    <source>
        <dbReference type="Proteomes" id="UP000585638"/>
    </source>
</evidence>